<dbReference type="InterPro" id="IPR005158">
    <property type="entry name" value="BTAD"/>
</dbReference>
<accession>A0A9D1PHB3</accession>
<dbReference type="InterPro" id="IPR051677">
    <property type="entry name" value="AfsR-DnrI-RedD_regulator"/>
</dbReference>
<protein>
    <recommendedName>
        <fullName evidence="1">Bacterial transcriptional activator domain-containing protein</fullName>
    </recommendedName>
</protein>
<dbReference type="Gene3D" id="1.10.10.10">
    <property type="entry name" value="Winged helix-like DNA-binding domain superfamily/Winged helix DNA-binding domain"/>
    <property type="match status" value="1"/>
</dbReference>
<dbReference type="SUPFAM" id="SSF46894">
    <property type="entry name" value="C-terminal effector domain of the bipartite response regulators"/>
    <property type="match status" value="1"/>
</dbReference>
<evidence type="ECO:0000313" key="3">
    <source>
        <dbReference type="Proteomes" id="UP000886808"/>
    </source>
</evidence>
<reference evidence="2" key="2">
    <citation type="submission" date="2021-04" db="EMBL/GenBank/DDBJ databases">
        <authorList>
            <person name="Gilroy R."/>
        </authorList>
    </citation>
    <scope>NUCLEOTIDE SEQUENCE</scope>
    <source>
        <strain evidence="2">CHK193-4272</strain>
    </source>
</reference>
<dbReference type="PANTHER" id="PTHR35807:SF2">
    <property type="entry name" value="TRANSCRIPTIONAL ACTIVATOR DOMAIN"/>
    <property type="match status" value="1"/>
</dbReference>
<name>A0A9D1PHB3_9FIRM</name>
<organism evidence="2 3">
    <name type="scientific">Candidatus Butyricicoccus avistercoris</name>
    <dbReference type="NCBI Taxonomy" id="2838518"/>
    <lineage>
        <taxon>Bacteria</taxon>
        <taxon>Bacillati</taxon>
        <taxon>Bacillota</taxon>
        <taxon>Clostridia</taxon>
        <taxon>Eubacteriales</taxon>
        <taxon>Butyricicoccaceae</taxon>
        <taxon>Butyricicoccus</taxon>
    </lineage>
</organism>
<dbReference type="InterPro" id="IPR011990">
    <property type="entry name" value="TPR-like_helical_dom_sf"/>
</dbReference>
<comment type="caution">
    <text evidence="2">The sequence shown here is derived from an EMBL/GenBank/DDBJ whole genome shotgun (WGS) entry which is preliminary data.</text>
</comment>
<dbReference type="GO" id="GO:0003677">
    <property type="term" value="F:DNA binding"/>
    <property type="evidence" value="ECO:0007669"/>
    <property type="project" value="InterPro"/>
</dbReference>
<dbReference type="GO" id="GO:0006355">
    <property type="term" value="P:regulation of DNA-templated transcription"/>
    <property type="evidence" value="ECO:0007669"/>
    <property type="project" value="InterPro"/>
</dbReference>
<feature type="domain" description="Bacterial transcriptional activator" evidence="1">
    <location>
        <begin position="111"/>
        <end position="243"/>
    </location>
</feature>
<dbReference type="AlphaFoldDB" id="A0A9D1PHB3"/>
<dbReference type="PANTHER" id="PTHR35807">
    <property type="entry name" value="TRANSCRIPTIONAL REGULATOR REDD-RELATED"/>
    <property type="match status" value="1"/>
</dbReference>
<evidence type="ECO:0000259" key="1">
    <source>
        <dbReference type="Pfam" id="PF03704"/>
    </source>
</evidence>
<proteinExistence type="predicted"/>
<dbReference type="Gene3D" id="1.25.40.10">
    <property type="entry name" value="Tetratricopeptide repeat domain"/>
    <property type="match status" value="1"/>
</dbReference>
<dbReference type="InterPro" id="IPR016032">
    <property type="entry name" value="Sig_transdc_resp-reg_C-effctor"/>
</dbReference>
<dbReference type="Proteomes" id="UP000886808">
    <property type="component" value="Unassembled WGS sequence"/>
</dbReference>
<evidence type="ECO:0000313" key="2">
    <source>
        <dbReference type="EMBL" id="HIV61655.1"/>
    </source>
</evidence>
<dbReference type="InterPro" id="IPR036388">
    <property type="entry name" value="WH-like_DNA-bd_sf"/>
</dbReference>
<reference evidence="2" key="1">
    <citation type="journal article" date="2021" name="PeerJ">
        <title>Extensive microbial diversity within the chicken gut microbiome revealed by metagenomics and culture.</title>
        <authorList>
            <person name="Gilroy R."/>
            <person name="Ravi A."/>
            <person name="Getino M."/>
            <person name="Pursley I."/>
            <person name="Horton D.L."/>
            <person name="Alikhan N.F."/>
            <person name="Baker D."/>
            <person name="Gharbi K."/>
            <person name="Hall N."/>
            <person name="Watson M."/>
            <person name="Adriaenssens E.M."/>
            <person name="Foster-Nyarko E."/>
            <person name="Jarju S."/>
            <person name="Secka A."/>
            <person name="Antonio M."/>
            <person name="Oren A."/>
            <person name="Chaudhuri R.R."/>
            <person name="La Ragione R."/>
            <person name="Hildebrand F."/>
            <person name="Pallen M.J."/>
        </authorList>
    </citation>
    <scope>NUCLEOTIDE SEQUENCE</scope>
    <source>
        <strain evidence="2">CHK193-4272</strain>
    </source>
</reference>
<dbReference type="Pfam" id="PF03704">
    <property type="entry name" value="BTAD"/>
    <property type="match status" value="1"/>
</dbReference>
<sequence>MHFYTLKIKMFGDFSLEYNNKKVSDYDNRSKKVWILLAYLVYYRHKAIPKEEIINLLWHNEKKFSDTNNLLKAVFHRLRKFLENLDLTLSKELISLNKGYFKWNHDIPLELDIEEFENLCNSGLNTQNSSARLSFFLKAIEIYNGRFLSKINADFKLLSVSSFFHNLYVRISQQTILLLEHEKKYYDACVICKKGCELDPYNEFFYQHLMKNMVYTDSASDITSVYYNMERLFETSLGTKPSLESINIFHLATNKNDNKINSKDIFSAIEIKDIDGCFFCNYDTFQAIHRFIACSISRSNALAYIAVLSIKDIYGNYLSYHSLCSCNEQIESLLKTHLRKSDTVFRYNKSQYILLLLHGTQYNCSKALDRIIYLYKRSYPRSPAVLSYSLNEVNPII</sequence>
<dbReference type="EMBL" id="DXIE01000016">
    <property type="protein sequence ID" value="HIV61655.1"/>
    <property type="molecule type" value="Genomic_DNA"/>
</dbReference>
<gene>
    <name evidence="2" type="ORF">H9746_02240</name>
</gene>